<dbReference type="InterPro" id="IPR043128">
    <property type="entry name" value="Rev_trsase/Diguanyl_cyclase"/>
</dbReference>
<dbReference type="InterPro" id="IPR043502">
    <property type="entry name" value="DNA/RNA_pol_sf"/>
</dbReference>
<dbReference type="Pfam" id="PF00817">
    <property type="entry name" value="IMS"/>
    <property type="match status" value="1"/>
</dbReference>
<dbReference type="GO" id="GO:0035861">
    <property type="term" value="C:site of double-strand break"/>
    <property type="evidence" value="ECO:0007669"/>
    <property type="project" value="TreeGrafter"/>
</dbReference>
<dbReference type="GO" id="GO:0003887">
    <property type="term" value="F:DNA-directed DNA polymerase activity"/>
    <property type="evidence" value="ECO:0007669"/>
    <property type="project" value="TreeGrafter"/>
</dbReference>
<evidence type="ECO:0000256" key="6">
    <source>
        <dbReference type="ARBA" id="ARBA00023242"/>
    </source>
</evidence>
<keyword evidence="10" id="KW-1185">Reference proteome</keyword>
<comment type="subcellular location">
    <subcellularLocation>
        <location evidence="1">Nucleus</location>
    </subcellularLocation>
</comment>
<evidence type="ECO:0000256" key="4">
    <source>
        <dbReference type="ARBA" id="ARBA00022763"/>
    </source>
</evidence>
<evidence type="ECO:0000259" key="8">
    <source>
        <dbReference type="PROSITE" id="PS50173"/>
    </source>
</evidence>
<dbReference type="Gene3D" id="3.40.1170.60">
    <property type="match status" value="1"/>
</dbReference>
<keyword evidence="4" id="KW-0227">DNA damage</keyword>
<keyword evidence="3" id="KW-0479">Metal-binding</keyword>
<dbReference type="GO" id="GO:0006281">
    <property type="term" value="P:DNA repair"/>
    <property type="evidence" value="ECO:0007669"/>
    <property type="project" value="UniProtKB-KW"/>
</dbReference>
<dbReference type="Gene3D" id="3.30.70.270">
    <property type="match status" value="2"/>
</dbReference>
<keyword evidence="2" id="KW-0808">Transferase</keyword>
<evidence type="ECO:0000256" key="2">
    <source>
        <dbReference type="ARBA" id="ARBA00022679"/>
    </source>
</evidence>
<evidence type="ECO:0000256" key="3">
    <source>
        <dbReference type="ARBA" id="ARBA00022723"/>
    </source>
</evidence>
<proteinExistence type="predicted"/>
<dbReference type="AlphaFoldDB" id="E1Z660"/>
<keyword evidence="5" id="KW-0234">DNA repair</keyword>
<dbReference type="InterPro" id="IPR052230">
    <property type="entry name" value="DNA_polymerase_eta"/>
</dbReference>
<keyword evidence="6" id="KW-0539">Nucleus</keyword>
<evidence type="ECO:0000256" key="5">
    <source>
        <dbReference type="ARBA" id="ARBA00023204"/>
    </source>
</evidence>
<sequence length="507" mass="54097">MFVLHMDVDAFFVQAEQLKHPSIQGKAVAVQQHQDIIAANHAAKCAGVTKHMAPAEARRLLKAVGGTVVHVHLAPGGRVSYQPYRELSARMMRLLRALPWAAVVEKASIDEAYLLLQPGPGAAADADEEEESVSPQAALQRAHEAKAAVQQQLGMCVSVGVAPSRLLAKLASAAAKPDGVRLVADQQAALHLLSQTPAHKLPGYGGKAAEAFERHGIAAATDLQRYSQHQLEQLLGLKPAAAAQLAQWCRGVDTTPERGPPKTLSVQMSLTPQLLPMHPSQGRTVSASGGPPGVLEPLVVGKPGFRRRVRQLMEAMGLDLVQRVLEDSAEEGGRWPRTLTASLRAFGAGRDHTFTSRSAAFPANSLAQQHARQRVQQAQQAQQVQQQQQQQPGQEATQQLGLLEEAVVCGLEALIHQAASACPATATVVELRLTATSFQAAAAATAAAPITRFFAAAQPAHQEQQQQQESQQQQQESEQEQQEENEGQPAGQPGHAEASSQQAPGNL</sequence>
<feature type="compositionally biased region" description="Polar residues" evidence="7">
    <location>
        <begin position="498"/>
        <end position="507"/>
    </location>
</feature>
<dbReference type="GO" id="GO:0005657">
    <property type="term" value="C:replication fork"/>
    <property type="evidence" value="ECO:0007669"/>
    <property type="project" value="TreeGrafter"/>
</dbReference>
<dbReference type="GO" id="GO:0005634">
    <property type="term" value="C:nucleus"/>
    <property type="evidence" value="ECO:0007669"/>
    <property type="project" value="UniProtKB-SubCell"/>
</dbReference>
<dbReference type="PANTHER" id="PTHR45873">
    <property type="entry name" value="DNA POLYMERASE ETA"/>
    <property type="match status" value="1"/>
</dbReference>
<feature type="compositionally biased region" description="Acidic residues" evidence="7">
    <location>
        <begin position="477"/>
        <end position="486"/>
    </location>
</feature>
<reference evidence="9 10" key="1">
    <citation type="journal article" date="2010" name="Plant Cell">
        <title>The Chlorella variabilis NC64A genome reveals adaptation to photosymbiosis, coevolution with viruses, and cryptic sex.</title>
        <authorList>
            <person name="Blanc G."/>
            <person name="Duncan G."/>
            <person name="Agarkova I."/>
            <person name="Borodovsky M."/>
            <person name="Gurnon J."/>
            <person name="Kuo A."/>
            <person name="Lindquist E."/>
            <person name="Lucas S."/>
            <person name="Pangilinan J."/>
            <person name="Polle J."/>
            <person name="Salamov A."/>
            <person name="Terry A."/>
            <person name="Yamada T."/>
            <person name="Dunigan D.D."/>
            <person name="Grigoriev I.V."/>
            <person name="Claverie J.M."/>
            <person name="Van Etten J.L."/>
        </authorList>
    </citation>
    <scope>NUCLEOTIDE SEQUENCE [LARGE SCALE GENOMIC DNA]</scope>
    <source>
        <strain evidence="9 10">NC64A</strain>
    </source>
</reference>
<accession>E1Z660</accession>
<dbReference type="GeneID" id="17357840"/>
<evidence type="ECO:0000313" key="10">
    <source>
        <dbReference type="Proteomes" id="UP000008141"/>
    </source>
</evidence>
<dbReference type="KEGG" id="cvr:CHLNCDRAFT_140768"/>
<dbReference type="GO" id="GO:0046872">
    <property type="term" value="F:metal ion binding"/>
    <property type="evidence" value="ECO:0007669"/>
    <property type="project" value="UniProtKB-KW"/>
</dbReference>
<evidence type="ECO:0000256" key="1">
    <source>
        <dbReference type="ARBA" id="ARBA00004123"/>
    </source>
</evidence>
<evidence type="ECO:0000313" key="9">
    <source>
        <dbReference type="EMBL" id="EFN58875.1"/>
    </source>
</evidence>
<dbReference type="SUPFAM" id="SSF56672">
    <property type="entry name" value="DNA/RNA polymerases"/>
    <property type="match status" value="1"/>
</dbReference>
<dbReference type="GO" id="GO:0042276">
    <property type="term" value="P:error-prone translesion synthesis"/>
    <property type="evidence" value="ECO:0007669"/>
    <property type="project" value="TreeGrafter"/>
</dbReference>
<evidence type="ECO:0000256" key="7">
    <source>
        <dbReference type="SAM" id="MobiDB-lite"/>
    </source>
</evidence>
<feature type="compositionally biased region" description="Low complexity" evidence="7">
    <location>
        <begin position="457"/>
        <end position="476"/>
    </location>
</feature>
<organism evidence="10">
    <name type="scientific">Chlorella variabilis</name>
    <name type="common">Green alga</name>
    <dbReference type="NCBI Taxonomy" id="554065"/>
    <lineage>
        <taxon>Eukaryota</taxon>
        <taxon>Viridiplantae</taxon>
        <taxon>Chlorophyta</taxon>
        <taxon>core chlorophytes</taxon>
        <taxon>Trebouxiophyceae</taxon>
        <taxon>Chlorellales</taxon>
        <taxon>Chlorellaceae</taxon>
        <taxon>Chlorella clade</taxon>
        <taxon>Chlorella</taxon>
    </lineage>
</organism>
<dbReference type="RefSeq" id="XP_005850977.1">
    <property type="nucleotide sequence ID" value="XM_005850915.1"/>
</dbReference>
<dbReference type="Gene3D" id="1.10.150.20">
    <property type="entry name" value="5' to 3' exonuclease, C-terminal subdomain"/>
    <property type="match status" value="1"/>
</dbReference>
<dbReference type="OMA" id="DNAMEEN"/>
<dbReference type="EMBL" id="GL433837">
    <property type="protein sequence ID" value="EFN58875.1"/>
    <property type="molecule type" value="Genomic_DNA"/>
</dbReference>
<feature type="domain" description="UmuC" evidence="8">
    <location>
        <begin position="3"/>
        <end position="205"/>
    </location>
</feature>
<dbReference type="InParanoid" id="E1Z660"/>
<gene>
    <name evidence="9" type="ORF">CHLNCDRAFT_140768</name>
</gene>
<dbReference type="STRING" id="554065.E1Z660"/>
<dbReference type="OrthoDB" id="5723at2759"/>
<protein>
    <recommendedName>
        <fullName evidence="8">UmuC domain-containing protein</fullName>
    </recommendedName>
</protein>
<dbReference type="PANTHER" id="PTHR45873:SF1">
    <property type="entry name" value="DNA POLYMERASE ETA"/>
    <property type="match status" value="1"/>
</dbReference>
<dbReference type="eggNOG" id="KOG2095">
    <property type="taxonomic scope" value="Eukaryota"/>
</dbReference>
<name>E1Z660_CHLVA</name>
<feature type="region of interest" description="Disordered" evidence="7">
    <location>
        <begin position="457"/>
        <end position="507"/>
    </location>
</feature>
<dbReference type="Proteomes" id="UP000008141">
    <property type="component" value="Unassembled WGS sequence"/>
</dbReference>
<dbReference type="GO" id="GO:0009314">
    <property type="term" value="P:response to radiation"/>
    <property type="evidence" value="ECO:0007669"/>
    <property type="project" value="TreeGrafter"/>
</dbReference>
<dbReference type="PROSITE" id="PS50173">
    <property type="entry name" value="UMUC"/>
    <property type="match status" value="1"/>
</dbReference>
<dbReference type="InterPro" id="IPR001126">
    <property type="entry name" value="UmuC"/>
</dbReference>